<feature type="transmembrane region" description="Helical" evidence="1">
    <location>
        <begin position="53"/>
        <end position="74"/>
    </location>
</feature>
<reference evidence="2 3" key="1">
    <citation type="journal article" date="2012" name="Genome Biol.">
        <title>Sequencing three crocodilian genomes to illuminate the evolution of archosaurs and amniotes.</title>
        <authorList>
            <person name="St John J.A."/>
            <person name="Braun E.L."/>
            <person name="Isberg S.R."/>
            <person name="Miles L.G."/>
            <person name="Chong A.Y."/>
            <person name="Gongora J."/>
            <person name="Dalzell P."/>
            <person name="Moran C."/>
            <person name="Bed'hom B."/>
            <person name="Abzhanov A."/>
            <person name="Burgess S.C."/>
            <person name="Cooksey A.M."/>
            <person name="Castoe T.A."/>
            <person name="Crawford N.G."/>
            <person name="Densmore L.D."/>
            <person name="Drew J.C."/>
            <person name="Edwards S.V."/>
            <person name="Faircloth B.C."/>
            <person name="Fujita M.K."/>
            <person name="Greenwold M.J."/>
            <person name="Hoffmann F.G."/>
            <person name="Howard J.M."/>
            <person name="Iguchi T."/>
            <person name="Janes D.E."/>
            <person name="Khan S.Y."/>
            <person name="Kohno S."/>
            <person name="de Koning A.J."/>
            <person name="Lance S.L."/>
            <person name="McCarthy F.M."/>
            <person name="McCormack J.E."/>
            <person name="Merchant M.E."/>
            <person name="Peterson D.G."/>
            <person name="Pollock D.D."/>
            <person name="Pourmand N."/>
            <person name="Raney B.J."/>
            <person name="Roessler K.A."/>
            <person name="Sanford J.R."/>
            <person name="Sawyer R.H."/>
            <person name="Schmidt C.J."/>
            <person name="Triplett E.W."/>
            <person name="Tuberville T.D."/>
            <person name="Venegas-Anaya M."/>
            <person name="Howard J.T."/>
            <person name="Jarvis E.D."/>
            <person name="Guillette L.J.Jr."/>
            <person name="Glenn T.C."/>
            <person name="Green R.E."/>
            <person name="Ray D.A."/>
        </authorList>
    </citation>
    <scope>NUCLEOTIDE SEQUENCE [LARGE SCALE GENOMIC DNA]</scope>
    <source>
        <strain evidence="2">KSC_2009_1</strain>
    </source>
</reference>
<keyword evidence="1" id="KW-0472">Membrane</keyword>
<evidence type="ECO:0000313" key="3">
    <source>
        <dbReference type="Proteomes" id="UP000050525"/>
    </source>
</evidence>
<evidence type="ECO:0000313" key="2">
    <source>
        <dbReference type="EMBL" id="KYO22513.1"/>
    </source>
</evidence>
<evidence type="ECO:0000256" key="1">
    <source>
        <dbReference type="SAM" id="Phobius"/>
    </source>
</evidence>
<comment type="caution">
    <text evidence="2">The sequence shown here is derived from an EMBL/GenBank/DDBJ whole genome shotgun (WGS) entry which is preliminary data.</text>
</comment>
<dbReference type="AlphaFoldDB" id="A0A151MDE4"/>
<keyword evidence="3" id="KW-1185">Reference proteome</keyword>
<accession>A0A151MDE4</accession>
<keyword evidence="1" id="KW-0812">Transmembrane</keyword>
<organism evidence="2 3">
    <name type="scientific">Alligator mississippiensis</name>
    <name type="common">American alligator</name>
    <dbReference type="NCBI Taxonomy" id="8496"/>
    <lineage>
        <taxon>Eukaryota</taxon>
        <taxon>Metazoa</taxon>
        <taxon>Chordata</taxon>
        <taxon>Craniata</taxon>
        <taxon>Vertebrata</taxon>
        <taxon>Euteleostomi</taxon>
        <taxon>Archelosauria</taxon>
        <taxon>Archosauria</taxon>
        <taxon>Crocodylia</taxon>
        <taxon>Alligatoridae</taxon>
        <taxon>Alligatorinae</taxon>
        <taxon>Alligator</taxon>
    </lineage>
</organism>
<keyword evidence="1" id="KW-1133">Transmembrane helix</keyword>
<sequence>MCVTFSLGIRSGLLTGRGQIYFVEVKEYTKLTITTLQVEERTSTNSAVSGTGIGIGIVIGIVITVIGGISYYLYKKGHPKQNRSAVKTASPSEEST</sequence>
<gene>
    <name evidence="2" type="ORF">Y1Q_0003067</name>
</gene>
<protein>
    <submittedName>
        <fullName evidence="2">Uncharacterized protein</fullName>
    </submittedName>
</protein>
<proteinExistence type="predicted"/>
<dbReference type="Proteomes" id="UP000050525">
    <property type="component" value="Unassembled WGS sequence"/>
</dbReference>
<name>A0A151MDE4_ALLMI</name>
<dbReference type="EMBL" id="AKHW03006231">
    <property type="protein sequence ID" value="KYO22513.1"/>
    <property type="molecule type" value="Genomic_DNA"/>
</dbReference>